<evidence type="ECO:0000256" key="5">
    <source>
        <dbReference type="ARBA" id="ARBA00022989"/>
    </source>
</evidence>
<feature type="region of interest" description="Disordered" evidence="10">
    <location>
        <begin position="364"/>
        <end position="387"/>
    </location>
</feature>
<reference evidence="13" key="3">
    <citation type="submission" date="2025-09" db="UniProtKB">
        <authorList>
            <consortium name="Ensembl"/>
        </authorList>
    </citation>
    <scope>IDENTIFICATION</scope>
</reference>
<dbReference type="InterPro" id="IPR049452">
    <property type="entry name" value="Anoctamin_TM"/>
</dbReference>
<evidence type="ECO:0000256" key="3">
    <source>
        <dbReference type="ARBA" id="ARBA00022475"/>
    </source>
</evidence>
<gene>
    <name evidence="13" type="primary">ANO4</name>
</gene>
<feature type="region of interest" description="Disordered" evidence="10">
    <location>
        <begin position="127"/>
        <end position="190"/>
    </location>
</feature>
<evidence type="ECO:0000259" key="12">
    <source>
        <dbReference type="Pfam" id="PF16178"/>
    </source>
</evidence>
<dbReference type="InterPro" id="IPR032394">
    <property type="entry name" value="Anoct_dimer"/>
</dbReference>
<feature type="compositionally biased region" description="Polar residues" evidence="10">
    <location>
        <begin position="378"/>
        <end position="387"/>
    </location>
</feature>
<feature type="transmembrane region" description="Helical" evidence="8">
    <location>
        <begin position="725"/>
        <end position="751"/>
    </location>
</feature>
<feature type="transmembrane region" description="Helical" evidence="8">
    <location>
        <begin position="801"/>
        <end position="820"/>
    </location>
</feature>
<dbReference type="ExpressionAtlas" id="A0A2I3LU78">
    <property type="expression patterns" value="baseline"/>
</dbReference>
<feature type="domain" description="Anoctamin transmembrane" evidence="11">
    <location>
        <begin position="714"/>
        <end position="1295"/>
    </location>
</feature>
<sequence>MDKVATLPWALVSQAKPSPDCPLGWELRPESQAARPTPCVPRRTLQWNFPRKGDRPERLWCAWDSPTPAATSLPPLWREPRGDPARRRPHWAKSAARLCRAPPTASFAPPLSRPRVLRGWFNPRGVPERGCRSAPSLPPLSQRSPAGGPRAPAALGGARRADGACSAAERRGAAGARRMHSPGRAVQGRGAQGAALADALASLGRTRARMASLTAYDKDVSSGSYNLSSATTGSYYSCVSQITIGYDVAGPVAIGLTHWKNPYVQGRPTLPSDLPLFVSKDAGIPVYHRSFTRKTDQATPLSCPASLSITPVPSYSSSSQETLSQDTTGLSLSIHGAEKRLQIHQRRSVASHPASRRRLPVVRHSSLPPGRRSIKMEASSSGITNGKTKVFHPEGGVDLQGYQLDMQILPDGPKSDVDFSEILNAIQEMAKDVNILFDELEAVSSPCKDDDSLLHPGNLTSTSDDASRLEAGGETVPERNKSNGLYFRDGKCRIDYILVYRKSNPQTEKREVFERNIRAEGLQMEKESSLINSDIIFVKLHAPWEVLGRYAEQMNVRMPFRRKIYYLPRRYKFMSRIDKQISRFRRWLPKKPMRLDKETLPDLEENDCYTAPFSQQRIHHFIIHNKETFFNNATRSRIVHHILQRIKYEEGKNKIGLNRLLTNGSYEAAFPLHEGSYRSKNSIRTHGAENHRHLLYECWASWGVWYKYQPLDLVRRYFGEKIGLYFAWLGWYTGMLFPAAFIGLFVFLYGVTTLDHCQVSKEVCQATDIIMCPVCDKYCPFMRLSDSCVYAKVTHLFDNGATVFFAVFMAVWATVFLEFWKRRRAVIAYDWDLIDWEEEEEEIRPQFEAKYSKKERMNPISGKPEPYQAFTDKCSRLIVSASGIFFMICVVIAAVFGIVIYRVVTVSTFAAFKWALIRNNSQVATTGTAVCINFCIIMLLNVLYEKVALLLTNLEQPRTESEWENSFTLKMFLFQFVNLNSSTFYIAFFLGRFTGHPGAYLRLINRWRLEECHPSGCLIDLCMQMGIIMVLKQTWNNFMELGYPLIQNWWTRRKVRQEHGPERKISFPQWEKDYNLQPMNAYGLFDEYLEMILQFGFTTIFVAAFPLAPLLALLNNIIEIRLDAYKFVTQWRRPLASRAKDIGIWYGILEGIGILSVITNAFVIAITSDFIPRLVYAYKYGPCAGQGEAGQKCMVGYVNASLSVFRISDFENRSEPESDGSEFSGTPLKYCRYRDYRDPPHSLVPYGYTLQFWHVLAARLAFIIVFEHLVFCIKHLISYLIPDLPKDLRDRMRREKYLIQEMMYEAELERLQKERKERKKNGKAHHNEWP</sequence>
<evidence type="ECO:0000256" key="6">
    <source>
        <dbReference type="ARBA" id="ARBA00023136"/>
    </source>
</evidence>
<keyword evidence="3" id="KW-1003">Cell membrane</keyword>
<feature type="region of interest" description="Disordered" evidence="10">
    <location>
        <begin position="447"/>
        <end position="475"/>
    </location>
</feature>
<proteinExistence type="inferred from homology"/>
<dbReference type="GO" id="GO:0061591">
    <property type="term" value="P:calcium activated galactosylceramide scrambling"/>
    <property type="evidence" value="ECO:0007669"/>
    <property type="project" value="Ensembl"/>
</dbReference>
<feature type="transmembrane region" description="Helical" evidence="8">
    <location>
        <begin position="1142"/>
        <end position="1166"/>
    </location>
</feature>
<evidence type="ECO:0000256" key="8">
    <source>
        <dbReference type="RuleBase" id="RU280814"/>
    </source>
</evidence>
<dbReference type="AlphaFoldDB" id="A0A2I3LU78"/>
<dbReference type="GO" id="GO:0061590">
    <property type="term" value="P:calcium activated phosphatidylcholine scrambling"/>
    <property type="evidence" value="ECO:0007669"/>
    <property type="project" value="Ensembl"/>
</dbReference>
<accession>A0A2I3LU78</accession>
<keyword evidence="7" id="KW-0325">Glycoprotein</keyword>
<feature type="coiled-coil region" evidence="9">
    <location>
        <begin position="1294"/>
        <end position="1328"/>
    </location>
</feature>
<evidence type="ECO:0000313" key="13">
    <source>
        <dbReference type="Ensembl" id="ENSPANP00000026998.2"/>
    </source>
</evidence>
<evidence type="ECO:0000256" key="4">
    <source>
        <dbReference type="ARBA" id="ARBA00022692"/>
    </source>
</evidence>
<keyword evidence="6 8" id="KW-0472">Membrane</keyword>
<dbReference type="OMA" id="KIHTWDT"/>
<dbReference type="GO" id="GO:0005229">
    <property type="term" value="F:intracellularly calcium-gated chloride channel activity"/>
    <property type="evidence" value="ECO:0007669"/>
    <property type="project" value="Ensembl"/>
</dbReference>
<feature type="domain" description="Anoctamin dimerisation" evidence="12">
    <location>
        <begin position="486"/>
        <end position="711"/>
    </location>
</feature>
<keyword evidence="9" id="KW-0175">Coiled coil</keyword>
<evidence type="ECO:0000259" key="11">
    <source>
        <dbReference type="Pfam" id="PF04547"/>
    </source>
</evidence>
<organism evidence="13 14">
    <name type="scientific">Papio anubis</name>
    <name type="common">Olive baboon</name>
    <dbReference type="NCBI Taxonomy" id="9555"/>
    <lineage>
        <taxon>Eukaryota</taxon>
        <taxon>Metazoa</taxon>
        <taxon>Chordata</taxon>
        <taxon>Craniata</taxon>
        <taxon>Vertebrata</taxon>
        <taxon>Euteleostomi</taxon>
        <taxon>Mammalia</taxon>
        <taxon>Eutheria</taxon>
        <taxon>Euarchontoglires</taxon>
        <taxon>Primates</taxon>
        <taxon>Haplorrhini</taxon>
        <taxon>Catarrhini</taxon>
        <taxon>Cercopithecidae</taxon>
        <taxon>Cercopithecinae</taxon>
        <taxon>Papio</taxon>
    </lineage>
</organism>
<keyword evidence="14" id="KW-1185">Reference proteome</keyword>
<dbReference type="STRING" id="9555.ENSPANP00000026998"/>
<feature type="transmembrane region" description="Helical" evidence="8">
    <location>
        <begin position="1092"/>
        <end position="1114"/>
    </location>
</feature>
<dbReference type="GO" id="GO:0046983">
    <property type="term" value="F:protein dimerization activity"/>
    <property type="evidence" value="ECO:0007669"/>
    <property type="project" value="InterPro"/>
</dbReference>
<comment type="subcellular location">
    <subcellularLocation>
        <location evidence="1">Cell membrane</location>
        <topology evidence="1">Multi-pass membrane protein</topology>
    </subcellularLocation>
    <subcellularLocation>
        <location evidence="8">Membrane</location>
        <topology evidence="8">Multi-pass membrane protein</topology>
    </subcellularLocation>
</comment>
<dbReference type="GeneTree" id="ENSGT00940000158600"/>
<dbReference type="GO" id="GO:0005886">
    <property type="term" value="C:plasma membrane"/>
    <property type="evidence" value="ECO:0007669"/>
    <property type="project" value="UniProtKB-SubCell"/>
</dbReference>
<evidence type="ECO:0000256" key="7">
    <source>
        <dbReference type="ARBA" id="ARBA00023180"/>
    </source>
</evidence>
<comment type="similarity">
    <text evidence="2 8">Belongs to the anoctamin family.</text>
</comment>
<dbReference type="PANTHER" id="PTHR12308">
    <property type="entry name" value="ANOCTAMIN"/>
    <property type="match status" value="1"/>
</dbReference>
<feature type="transmembrane region" description="Helical" evidence="8">
    <location>
        <begin position="972"/>
        <end position="991"/>
    </location>
</feature>
<feature type="transmembrane region" description="Helical" evidence="8">
    <location>
        <begin position="923"/>
        <end position="944"/>
    </location>
</feature>
<evidence type="ECO:0000313" key="14">
    <source>
        <dbReference type="Proteomes" id="UP000028761"/>
    </source>
</evidence>
<protein>
    <recommendedName>
        <fullName evidence="8">Anoctamin</fullName>
    </recommendedName>
</protein>
<dbReference type="Pfam" id="PF04547">
    <property type="entry name" value="Anoctamin"/>
    <property type="match status" value="1"/>
</dbReference>
<evidence type="ECO:0000256" key="10">
    <source>
        <dbReference type="SAM" id="MobiDB-lite"/>
    </source>
</evidence>
<dbReference type="Proteomes" id="UP000028761">
    <property type="component" value="Chromosome 9"/>
</dbReference>
<feature type="compositionally biased region" description="Low complexity" evidence="10">
    <location>
        <begin position="145"/>
        <end position="167"/>
    </location>
</feature>
<dbReference type="GO" id="GO:0017128">
    <property type="term" value="F:phospholipid scramblase activity"/>
    <property type="evidence" value="ECO:0007669"/>
    <property type="project" value="Ensembl"/>
</dbReference>
<keyword evidence="5 8" id="KW-1133">Transmembrane helix</keyword>
<dbReference type="Pfam" id="PF16178">
    <property type="entry name" value="Anoct_dimer"/>
    <property type="match status" value="1"/>
</dbReference>
<dbReference type="Ensembl" id="ENSPANT00000054066.2">
    <property type="protein sequence ID" value="ENSPANP00000026998.2"/>
    <property type="gene ID" value="ENSPANG00000017946.4"/>
</dbReference>
<name>A0A2I3LU78_PAPAN</name>
<feature type="transmembrane region" description="Helical" evidence="8">
    <location>
        <begin position="1012"/>
        <end position="1031"/>
    </location>
</feature>
<dbReference type="Bgee" id="ENSPANG00000017946">
    <property type="expression patterns" value="Expressed in olfactory bulb and 51 other cell types or tissues"/>
</dbReference>
<dbReference type="PANTHER" id="PTHR12308:SF28">
    <property type="entry name" value="ANOCTAMIN-4"/>
    <property type="match status" value="1"/>
</dbReference>
<dbReference type="InterPro" id="IPR007632">
    <property type="entry name" value="Anoctamin"/>
</dbReference>
<feature type="transmembrane region" description="Helical" evidence="8">
    <location>
        <begin position="877"/>
        <end position="903"/>
    </location>
</feature>
<evidence type="ECO:0000256" key="9">
    <source>
        <dbReference type="SAM" id="Coils"/>
    </source>
</evidence>
<evidence type="ECO:0000256" key="1">
    <source>
        <dbReference type="ARBA" id="ARBA00004651"/>
    </source>
</evidence>
<dbReference type="GO" id="GO:0061589">
    <property type="term" value="P:calcium activated phosphatidylserine scrambling"/>
    <property type="evidence" value="ECO:0007669"/>
    <property type="project" value="Ensembl"/>
</dbReference>
<evidence type="ECO:0000256" key="2">
    <source>
        <dbReference type="ARBA" id="ARBA00009671"/>
    </source>
</evidence>
<keyword evidence="4 8" id="KW-0812">Transmembrane</keyword>
<dbReference type="GO" id="GO:0051649">
    <property type="term" value="P:establishment of localization in cell"/>
    <property type="evidence" value="ECO:0007669"/>
    <property type="project" value="Ensembl"/>
</dbReference>
<reference evidence="13 14" key="1">
    <citation type="submission" date="2012-03" db="EMBL/GenBank/DDBJ databases">
        <title>Whole Genome Assembly of Papio anubis.</title>
        <authorList>
            <person name="Liu Y.L."/>
            <person name="Abraham K.A."/>
            <person name="Akbar H.A."/>
            <person name="Ali S.A."/>
            <person name="Anosike U.A."/>
            <person name="Aqrawi P.A."/>
            <person name="Arias F.A."/>
            <person name="Attaway T.A."/>
            <person name="Awwad R.A."/>
            <person name="Babu C.B."/>
            <person name="Bandaranaike D.B."/>
            <person name="Battles P.B."/>
            <person name="Bell A.B."/>
            <person name="Beltran B.B."/>
            <person name="Berhane-Mersha D.B."/>
            <person name="Bess C.B."/>
            <person name="Bickham C.B."/>
            <person name="Bolden T.B."/>
            <person name="Carter K.C."/>
            <person name="Chau D.C."/>
            <person name="Chavez A.C."/>
            <person name="Clerc-Blankenburg K.C."/>
            <person name="Coyle M.C."/>
            <person name="Dao M.D."/>
            <person name="Davila M.L.D."/>
            <person name="Davy-Carroll L.D."/>
            <person name="Denson S.D."/>
            <person name="Dinh H.D."/>
            <person name="Fernandez S.F."/>
            <person name="Fernando P.F."/>
            <person name="Forbes L.F."/>
            <person name="Francis C.F."/>
            <person name="Francisco L.F."/>
            <person name="Fu Q.F."/>
            <person name="Garcia-Iii R.G."/>
            <person name="Garrett T.G."/>
            <person name="Gross S.G."/>
            <person name="Gubbala S.G."/>
            <person name="Hirani K.H."/>
            <person name="Hogues M.H."/>
            <person name="Hollins B.H."/>
            <person name="Jackson L.J."/>
            <person name="Javaid M.J."/>
            <person name="Jhangiani S.J."/>
            <person name="Johnson A.J."/>
            <person name="Johnson B.J."/>
            <person name="Jones J.J."/>
            <person name="Joshi V.J."/>
            <person name="Kalu J.K."/>
            <person name="Khan N.K."/>
            <person name="Korchina V.K."/>
            <person name="Kovar C.K."/>
            <person name="Lago L.L."/>
            <person name="Lara F.L."/>
            <person name="Le T.-K.L."/>
            <person name="Lee S.L."/>
            <person name="Legall-Iii F.L."/>
            <person name="Lemon S.L."/>
            <person name="Liu J.L."/>
            <person name="Liu Y.-S.L."/>
            <person name="Liyanage D.L."/>
            <person name="Lopez J.L."/>
            <person name="Lorensuhewa L.L."/>
            <person name="Mata R.M."/>
            <person name="Mathew T.M."/>
            <person name="Mercado C.M."/>
            <person name="Mercado I.M."/>
            <person name="Morales K.M."/>
            <person name="Morgan M.M."/>
            <person name="Munidasa M.M."/>
            <person name="Ngo D.N."/>
            <person name="Nguyen L.N."/>
            <person name="Nguyen T.N."/>
            <person name="Nguyen N.N."/>
            <person name="Obregon M.O."/>
            <person name="Okwuonu G.O."/>
            <person name="Ongeri F.O."/>
            <person name="Onwere C.O."/>
            <person name="Osifeso I.O."/>
            <person name="Parra A.P."/>
            <person name="Patil S.P."/>
            <person name="Perez A.P."/>
            <person name="Perez Y.P."/>
            <person name="Pham C.P."/>
            <person name="Pu L.-L.P."/>
            <person name="Puazo M.P."/>
            <person name="Quiroz J.Q."/>
            <person name="Rouhana J.R."/>
            <person name="Ruiz M.R."/>
            <person name="Ruiz S.-J.R."/>
            <person name="Saada N.S."/>
            <person name="Santibanez J.S."/>
            <person name="Scheel M.S."/>
            <person name="Schneider B.S."/>
            <person name="Simmons D.S."/>
            <person name="Sisson I.S."/>
            <person name="Tang L.-Y.T."/>
            <person name="Thornton R.T."/>
            <person name="Tisius J.T."/>
            <person name="Toledanes G.T."/>
            <person name="Trejos Z.T."/>
            <person name="Usmani K.U."/>
            <person name="Varghese R.V."/>
            <person name="Vattathil S.V."/>
            <person name="Vee V.V."/>
            <person name="Walker D.W."/>
            <person name="Weissenberger G.W."/>
            <person name="White C.W."/>
            <person name="Williams A.W."/>
            <person name="Woodworth J.W."/>
            <person name="Wright R.W."/>
            <person name="Zhu Y.Z."/>
            <person name="Han Y.H."/>
            <person name="Newsham I.N."/>
            <person name="Nazareth L.N."/>
            <person name="Worley K.W."/>
            <person name="Muzny D.M."/>
            <person name="Rogers J.R."/>
            <person name="Gibbs R.G."/>
        </authorList>
    </citation>
    <scope>NUCLEOTIDE SEQUENCE [LARGE SCALE GENOMIC DNA]</scope>
</reference>
<reference evidence="13" key="2">
    <citation type="submission" date="2025-08" db="UniProtKB">
        <authorList>
            <consortium name="Ensembl"/>
        </authorList>
    </citation>
    <scope>IDENTIFICATION</scope>
</reference>